<dbReference type="AlphaFoldDB" id="A0A1H1R506"/>
<evidence type="ECO:0000313" key="3">
    <source>
        <dbReference type="EMBL" id="SDS30803.1"/>
    </source>
</evidence>
<keyword evidence="4" id="KW-1185">Reference proteome</keyword>
<organism evidence="3 4">
    <name type="scientific">Pseudomonas lini</name>
    <dbReference type="NCBI Taxonomy" id="163011"/>
    <lineage>
        <taxon>Bacteria</taxon>
        <taxon>Pseudomonadati</taxon>
        <taxon>Pseudomonadota</taxon>
        <taxon>Gammaproteobacteria</taxon>
        <taxon>Pseudomonadales</taxon>
        <taxon>Pseudomonadaceae</taxon>
        <taxon>Pseudomonas</taxon>
    </lineage>
</organism>
<proteinExistence type="predicted"/>
<dbReference type="PANTHER" id="PTHR37951">
    <property type="entry name" value="CYTOPLASMIC PROTEIN-RELATED"/>
    <property type="match status" value="1"/>
</dbReference>
<reference evidence="4" key="1">
    <citation type="submission" date="2016-10" db="EMBL/GenBank/DDBJ databases">
        <authorList>
            <person name="Varghese N."/>
            <person name="Submissions S."/>
        </authorList>
    </citation>
    <scope>NUCLEOTIDE SEQUENCE [LARGE SCALE GENOMIC DNA]</scope>
    <source>
        <strain evidence="4">BS3782</strain>
    </source>
</reference>
<dbReference type="PANTHER" id="PTHR37951:SF1">
    <property type="entry name" value="TYPE VI SECRETION SYSTEM COMPONENT TSSA1"/>
    <property type="match status" value="1"/>
</dbReference>
<accession>A0A1H1R506</accession>
<dbReference type="Proteomes" id="UP000182814">
    <property type="component" value="Chromosome I"/>
</dbReference>
<sequence length="367" mass="39789">MKFQLELACELPDSVSRAIGRSNSVEVPLLLAAVSATSPCGEDLEYDADFLRLERDSLGQPERSMGDSILPATPPEWRGIQQQSLDLLQRSKDLRITHYLLQSTLALEGVTGLARVLTLISELLKQYWADLHPRLDAEDDNDPTVRINALAGLTSDATIRLLRESILARSRTFGAVSLRAAANASGLQSFPDENLGAEQLAGAFLDSDPEQLEITRAALHEARSVAEAIEQQVSEQVGSAQGVDLGPLKQPLKMALQILGQFAPQSGDSPLPDSISDDSAASVEHTTVPSTPRSTGTSSGEINNRDDVLRSLDRILAYYTRHEPSSPLPVLLNRAKNLVHADFAAIVRNLIPDGMSQFENLRGPDSE</sequence>
<feature type="compositionally biased region" description="Low complexity" evidence="1">
    <location>
        <begin position="266"/>
        <end position="300"/>
    </location>
</feature>
<evidence type="ECO:0000313" key="4">
    <source>
        <dbReference type="Proteomes" id="UP000182814"/>
    </source>
</evidence>
<feature type="region of interest" description="Disordered" evidence="1">
    <location>
        <begin position="266"/>
        <end position="305"/>
    </location>
</feature>
<gene>
    <name evidence="3" type="ORF">SAMN04490191_1166</name>
</gene>
<protein>
    <submittedName>
        <fullName evidence="3">Type VI secretion system protein ImpA</fullName>
    </submittedName>
</protein>
<evidence type="ECO:0000256" key="1">
    <source>
        <dbReference type="SAM" id="MobiDB-lite"/>
    </source>
</evidence>
<dbReference type="NCBIfam" id="TIGR03363">
    <property type="entry name" value="VI_chp_8"/>
    <property type="match status" value="1"/>
</dbReference>
<name>A0A1H1R506_9PSED</name>
<feature type="domain" description="ImpA N-terminal" evidence="2">
    <location>
        <begin position="31"/>
        <end position="154"/>
    </location>
</feature>
<dbReference type="InterPro" id="IPR010657">
    <property type="entry name" value="ImpA_N"/>
</dbReference>
<evidence type="ECO:0000259" key="2">
    <source>
        <dbReference type="Pfam" id="PF06812"/>
    </source>
</evidence>
<dbReference type="EMBL" id="LT629746">
    <property type="protein sequence ID" value="SDS30803.1"/>
    <property type="molecule type" value="Genomic_DNA"/>
</dbReference>
<dbReference type="InterPro" id="IPR017740">
    <property type="entry name" value="TssA-like"/>
</dbReference>
<dbReference type="Pfam" id="PF06812">
    <property type="entry name" value="ImpA_N"/>
    <property type="match status" value="1"/>
</dbReference>